<dbReference type="OrthoDB" id="9806956at2"/>
<dbReference type="RefSeq" id="WP_149266283.1">
    <property type="nucleotide sequence ID" value="NZ_VFJB01000005.1"/>
</dbReference>
<dbReference type="Proteomes" id="UP000322876">
    <property type="component" value="Unassembled WGS sequence"/>
</dbReference>
<dbReference type="GO" id="GO:0046872">
    <property type="term" value="F:metal ion binding"/>
    <property type="evidence" value="ECO:0007669"/>
    <property type="project" value="UniProtKB-KW"/>
</dbReference>
<accession>A0A5A8F1Y2</accession>
<evidence type="ECO:0000313" key="13">
    <source>
        <dbReference type="Proteomes" id="UP000322876"/>
    </source>
</evidence>
<gene>
    <name evidence="12" type="ORF">FHQ18_06100</name>
</gene>
<keyword evidence="13" id="KW-1185">Reference proteome</keyword>
<dbReference type="EMBL" id="VFJB01000005">
    <property type="protein sequence ID" value="KAA0257962.1"/>
    <property type="molecule type" value="Genomic_DNA"/>
</dbReference>
<dbReference type="InterPro" id="IPR016055">
    <property type="entry name" value="A-D-PHexomutase_a/b/a-I/II/III"/>
</dbReference>
<evidence type="ECO:0000256" key="4">
    <source>
        <dbReference type="ARBA" id="ARBA00022723"/>
    </source>
</evidence>
<reference evidence="12 13" key="1">
    <citation type="submission" date="2019-06" db="EMBL/GenBank/DDBJ databases">
        <title>Genomic insights into carbon and energy metabolism of Deferribacter autotrophicus revealed new metabolic traits in the phylum Deferribacteres.</title>
        <authorList>
            <person name="Slobodkin A.I."/>
            <person name="Slobodkina G.B."/>
            <person name="Allioux M."/>
            <person name="Alain K."/>
            <person name="Jebbar M."/>
            <person name="Shadrin V."/>
            <person name="Kublanov I.V."/>
            <person name="Toshchakov S.V."/>
            <person name="Bonch-Osmolovskaya E.A."/>
        </authorList>
    </citation>
    <scope>NUCLEOTIDE SEQUENCE [LARGE SCALE GENOMIC DNA]</scope>
    <source>
        <strain evidence="12 13">SL50</strain>
    </source>
</reference>
<dbReference type="SUPFAM" id="SSF53738">
    <property type="entry name" value="Phosphoglucomutase, first 3 domains"/>
    <property type="match status" value="3"/>
</dbReference>
<dbReference type="Pfam" id="PF02880">
    <property type="entry name" value="PGM_PMM_III"/>
    <property type="match status" value="1"/>
</dbReference>
<dbReference type="GO" id="GO:0005975">
    <property type="term" value="P:carbohydrate metabolic process"/>
    <property type="evidence" value="ECO:0007669"/>
    <property type="project" value="InterPro"/>
</dbReference>
<dbReference type="AlphaFoldDB" id="A0A5A8F1Y2"/>
<dbReference type="Pfam" id="PF00408">
    <property type="entry name" value="PGM_PMM_IV"/>
    <property type="match status" value="1"/>
</dbReference>
<dbReference type="PANTHER" id="PTHR43771:SF2">
    <property type="entry name" value="PHOSPHOMANNOMUTASE_PHOSPHOGLUCOMUTASE"/>
    <property type="match status" value="1"/>
</dbReference>
<evidence type="ECO:0000256" key="3">
    <source>
        <dbReference type="ARBA" id="ARBA00022553"/>
    </source>
</evidence>
<feature type="domain" description="Alpha-D-phosphohexomutase alpha/beta/alpha" evidence="10">
    <location>
        <begin position="165"/>
        <end position="261"/>
    </location>
</feature>
<dbReference type="CDD" id="cd03089">
    <property type="entry name" value="PMM_PGM"/>
    <property type="match status" value="1"/>
</dbReference>
<dbReference type="InterPro" id="IPR005841">
    <property type="entry name" value="Alpha-D-phosphohexomutase_SF"/>
</dbReference>
<protein>
    <submittedName>
        <fullName evidence="12">Phosphomannomutase/phosphoglucomutase</fullName>
    </submittedName>
</protein>
<dbReference type="InterPro" id="IPR036900">
    <property type="entry name" value="A-D-PHexomutase_C_sf"/>
</dbReference>
<dbReference type="Pfam" id="PF02878">
    <property type="entry name" value="PGM_PMM_I"/>
    <property type="match status" value="1"/>
</dbReference>
<sequence length="474" mass="54177">MIDKKIFRQYDIRGIFPDNFNKETIKQITNTFAYQLIKKVKKENPTVTIGRDVRLSSDELFEGAKEGLLDAGVNVIDLGRCPTPVTYFSAFHLNSDGFIMITGSHNPPEYNGMKFGIGKETYHSELITSIYDDIIKYGYRKSANKGNFSSYDIVSTYIEWMNNHFSELKEKISKLQRKIKIVIDAGNGVASKVAPKIFKNLGVEVVELYCEEDGTFPNHHPDPTVEENLVDLINTVKTEKADFGIGYDGDADRIGVVDEKGSIIWGDMLLIIYAKELKKYYSKPKVIADVKASQVLFDYLEEIGAEPIMWKTGHSLIKDKLKETNAELAGEMSGHIFFNDKYFGYDDAIYSSVRFLEAYVNRLIDNEIKVCSDLLKDIPKVYNTPEIRFDCPEEKKFEIVNKLTELFKQYKNEGKYGIKNIIDTDGIRVVFDEGWGLLRASNTQPVLVMRFEAATKEKMLEYQKIIESELNKLI</sequence>
<dbReference type="InterPro" id="IPR005846">
    <property type="entry name" value="A-D-PHexomutase_a/b/a-III"/>
</dbReference>
<feature type="domain" description="Alpha-D-phosphohexomutase alpha/beta/alpha" evidence="11">
    <location>
        <begin position="265"/>
        <end position="380"/>
    </location>
</feature>
<evidence type="ECO:0000259" key="9">
    <source>
        <dbReference type="Pfam" id="PF02878"/>
    </source>
</evidence>
<keyword evidence="5" id="KW-0460">Magnesium</keyword>
<name>A0A5A8F1Y2_9BACT</name>
<dbReference type="InterPro" id="IPR005843">
    <property type="entry name" value="A-D-PHexomutase_C"/>
</dbReference>
<evidence type="ECO:0000259" key="10">
    <source>
        <dbReference type="Pfam" id="PF02879"/>
    </source>
</evidence>
<dbReference type="Gene3D" id="3.30.310.50">
    <property type="entry name" value="Alpha-D-phosphohexomutase, C-terminal domain"/>
    <property type="match status" value="1"/>
</dbReference>
<evidence type="ECO:0000256" key="6">
    <source>
        <dbReference type="ARBA" id="ARBA00023235"/>
    </source>
</evidence>
<feature type="domain" description="Alpha-D-phosphohexomutase alpha/beta/alpha" evidence="9">
    <location>
        <begin position="5"/>
        <end position="132"/>
    </location>
</feature>
<evidence type="ECO:0000259" key="11">
    <source>
        <dbReference type="Pfam" id="PF02880"/>
    </source>
</evidence>
<evidence type="ECO:0000256" key="1">
    <source>
        <dbReference type="ARBA" id="ARBA00001946"/>
    </source>
</evidence>
<comment type="caution">
    <text evidence="12">The sequence shown here is derived from an EMBL/GenBank/DDBJ whole genome shotgun (WGS) entry which is preliminary data.</text>
</comment>
<evidence type="ECO:0000256" key="7">
    <source>
        <dbReference type="SAM" id="Coils"/>
    </source>
</evidence>
<dbReference type="SUPFAM" id="SSF55957">
    <property type="entry name" value="Phosphoglucomutase, C-terminal domain"/>
    <property type="match status" value="1"/>
</dbReference>
<evidence type="ECO:0000256" key="2">
    <source>
        <dbReference type="ARBA" id="ARBA00010231"/>
    </source>
</evidence>
<dbReference type="InterPro" id="IPR005845">
    <property type="entry name" value="A-D-PHexomutase_a/b/a-II"/>
</dbReference>
<keyword evidence="6" id="KW-0413">Isomerase</keyword>
<keyword evidence="4" id="KW-0479">Metal-binding</keyword>
<keyword evidence="3" id="KW-0597">Phosphoprotein</keyword>
<dbReference type="PANTHER" id="PTHR43771">
    <property type="entry name" value="PHOSPHOMANNOMUTASE"/>
    <property type="match status" value="1"/>
</dbReference>
<dbReference type="PRINTS" id="PR00509">
    <property type="entry name" value="PGMPMM"/>
</dbReference>
<dbReference type="Pfam" id="PF02879">
    <property type="entry name" value="PGM_PMM_II"/>
    <property type="match status" value="1"/>
</dbReference>
<keyword evidence="7" id="KW-0175">Coiled coil</keyword>
<dbReference type="Gene3D" id="3.40.120.10">
    <property type="entry name" value="Alpha-D-Glucose-1,6-Bisphosphate, subunit A, domain 3"/>
    <property type="match status" value="3"/>
</dbReference>
<organism evidence="12 13">
    <name type="scientific">Deferribacter autotrophicus</name>
    <dbReference type="NCBI Taxonomy" id="500465"/>
    <lineage>
        <taxon>Bacteria</taxon>
        <taxon>Pseudomonadati</taxon>
        <taxon>Deferribacterota</taxon>
        <taxon>Deferribacteres</taxon>
        <taxon>Deferribacterales</taxon>
        <taxon>Deferribacteraceae</taxon>
        <taxon>Deferribacter</taxon>
    </lineage>
</organism>
<evidence type="ECO:0000313" key="12">
    <source>
        <dbReference type="EMBL" id="KAA0257962.1"/>
    </source>
</evidence>
<dbReference type="InterPro" id="IPR005844">
    <property type="entry name" value="A-D-PHexomutase_a/b/a-I"/>
</dbReference>
<proteinExistence type="inferred from homology"/>
<feature type="domain" description="Alpha-D-phosphohexomutase C-terminal" evidence="8">
    <location>
        <begin position="386"/>
        <end position="464"/>
    </location>
</feature>
<dbReference type="GO" id="GO:0016868">
    <property type="term" value="F:intramolecular phosphotransferase activity"/>
    <property type="evidence" value="ECO:0007669"/>
    <property type="project" value="InterPro"/>
</dbReference>
<feature type="coiled-coil region" evidence="7">
    <location>
        <begin position="158"/>
        <end position="185"/>
    </location>
</feature>
<comment type="similarity">
    <text evidence="2">Belongs to the phosphohexose mutase family.</text>
</comment>
<comment type="cofactor">
    <cofactor evidence="1">
        <name>Mg(2+)</name>
        <dbReference type="ChEBI" id="CHEBI:18420"/>
    </cofactor>
</comment>
<evidence type="ECO:0000256" key="5">
    <source>
        <dbReference type="ARBA" id="ARBA00022842"/>
    </source>
</evidence>
<evidence type="ECO:0000259" key="8">
    <source>
        <dbReference type="Pfam" id="PF00408"/>
    </source>
</evidence>